<comment type="similarity">
    <text evidence="3">Belongs to the SMC family. SMC4 subfamily.</text>
</comment>
<evidence type="ECO:0000256" key="1">
    <source>
        <dbReference type="ARBA" id="ARBA00002386"/>
    </source>
</evidence>
<evidence type="ECO:0000256" key="6">
    <source>
        <dbReference type="ARBA" id="ARBA00022840"/>
    </source>
</evidence>
<dbReference type="GO" id="GO:0005524">
    <property type="term" value="F:ATP binding"/>
    <property type="evidence" value="ECO:0007669"/>
    <property type="project" value="UniProtKB-KW"/>
</dbReference>
<dbReference type="Gene3D" id="1.10.3710.10">
    <property type="entry name" value="DNA polymerase III clamp loader subunits, C-terminal domain"/>
    <property type="match status" value="1"/>
</dbReference>
<dbReference type="Pfam" id="PF12002">
    <property type="entry name" value="MgsA_C"/>
    <property type="match status" value="1"/>
</dbReference>
<dbReference type="SMART" id="SM00382">
    <property type="entry name" value="AAA"/>
    <property type="match status" value="1"/>
</dbReference>
<evidence type="ECO:0000256" key="4">
    <source>
        <dbReference type="ARBA" id="ARBA00008959"/>
    </source>
</evidence>
<dbReference type="CDD" id="cd18139">
    <property type="entry name" value="HLD_clamp_RarA"/>
    <property type="match status" value="1"/>
</dbReference>
<dbReference type="SMART" id="SM00165">
    <property type="entry name" value="UBA"/>
    <property type="match status" value="1"/>
</dbReference>
<dbReference type="CDD" id="cd14296">
    <property type="entry name" value="UBA1_scUBP14_like"/>
    <property type="match status" value="1"/>
</dbReference>
<keyword evidence="8" id="KW-0539">Nucleus</keyword>
<accession>A0A833VI07</accession>
<dbReference type="SUPFAM" id="SSF48019">
    <property type="entry name" value="post-AAA+ oligomerization domain-like"/>
    <property type="match status" value="1"/>
</dbReference>
<dbReference type="EMBL" id="SWLB01000017">
    <property type="protein sequence ID" value="KAF3327255.1"/>
    <property type="molecule type" value="Genomic_DNA"/>
</dbReference>
<dbReference type="PANTHER" id="PTHR18937">
    <property type="entry name" value="STRUCTURAL MAINTENANCE OF CHROMOSOMES SMC FAMILY MEMBER"/>
    <property type="match status" value="1"/>
</dbReference>
<keyword evidence="7 9" id="KW-0175">Coiled coil</keyword>
<keyword evidence="5" id="KW-0547">Nucleotide-binding</keyword>
<dbReference type="InterPro" id="IPR021886">
    <property type="entry name" value="MgsA_C"/>
</dbReference>
<dbReference type="PROSITE" id="PS50030">
    <property type="entry name" value="UBA"/>
    <property type="match status" value="1"/>
</dbReference>
<dbReference type="InterPro" id="IPR003593">
    <property type="entry name" value="AAA+_ATPase"/>
</dbReference>
<dbReference type="SUPFAM" id="SSF75553">
    <property type="entry name" value="Smc hinge domain"/>
    <property type="match status" value="1"/>
</dbReference>
<dbReference type="Gene3D" id="1.10.8.60">
    <property type="match status" value="1"/>
</dbReference>
<dbReference type="PANTHER" id="PTHR18937:SF172">
    <property type="entry name" value="STRUCTURAL MAINTENANCE OF CHROMOSOMES PROTEIN"/>
    <property type="match status" value="1"/>
</dbReference>
<feature type="region of interest" description="Disordered" evidence="10">
    <location>
        <begin position="1292"/>
        <end position="1330"/>
    </location>
</feature>
<dbReference type="CDD" id="cd00009">
    <property type="entry name" value="AAA"/>
    <property type="match status" value="1"/>
</dbReference>
<reference evidence="12" key="1">
    <citation type="submission" date="2020-01" db="EMBL/GenBank/DDBJ databases">
        <title>Genome sequence of Kobresia littledalei, the first chromosome-level genome in the family Cyperaceae.</title>
        <authorList>
            <person name="Qu G."/>
        </authorList>
    </citation>
    <scope>NUCLEOTIDE SEQUENCE</scope>
    <source>
        <strain evidence="12">C.B.Clarke</strain>
        <tissue evidence="12">Leaf</tissue>
    </source>
</reference>
<dbReference type="Pfam" id="PF06470">
    <property type="entry name" value="SMC_hinge"/>
    <property type="match status" value="1"/>
</dbReference>
<feature type="coiled-coil region" evidence="9">
    <location>
        <begin position="211"/>
        <end position="522"/>
    </location>
</feature>
<keyword evidence="13" id="KW-1185">Reference proteome</keyword>
<dbReference type="Pfam" id="PF22562">
    <property type="entry name" value="UBA_7"/>
    <property type="match status" value="1"/>
</dbReference>
<gene>
    <name evidence="12" type="ORF">FCM35_KLT07373</name>
</gene>
<evidence type="ECO:0000256" key="9">
    <source>
        <dbReference type="SAM" id="Coils"/>
    </source>
</evidence>
<dbReference type="Gene3D" id="1.20.1060.20">
    <property type="match status" value="1"/>
</dbReference>
<dbReference type="InterPro" id="IPR003395">
    <property type="entry name" value="RecF/RecN/SMC_N"/>
</dbReference>
<dbReference type="GO" id="GO:0007076">
    <property type="term" value="P:mitotic chromosome condensation"/>
    <property type="evidence" value="ECO:0007669"/>
    <property type="project" value="TreeGrafter"/>
</dbReference>
<evidence type="ECO:0000256" key="7">
    <source>
        <dbReference type="ARBA" id="ARBA00023054"/>
    </source>
</evidence>
<feature type="region of interest" description="Disordered" evidence="10">
    <location>
        <begin position="1"/>
        <end position="26"/>
    </location>
</feature>
<evidence type="ECO:0000256" key="2">
    <source>
        <dbReference type="ARBA" id="ARBA00004123"/>
    </source>
</evidence>
<dbReference type="Pfam" id="PF00004">
    <property type="entry name" value="AAA"/>
    <property type="match status" value="1"/>
</dbReference>
<feature type="domain" description="UBA" evidence="11">
    <location>
        <begin position="1222"/>
        <end position="1263"/>
    </location>
</feature>
<feature type="coiled-coil region" evidence="9">
    <location>
        <begin position="936"/>
        <end position="991"/>
    </location>
</feature>
<dbReference type="InterPro" id="IPR015940">
    <property type="entry name" value="UBA"/>
</dbReference>
<dbReference type="GO" id="GO:0000796">
    <property type="term" value="C:condensin complex"/>
    <property type="evidence" value="ECO:0007669"/>
    <property type="project" value="TreeGrafter"/>
</dbReference>
<dbReference type="InterPro" id="IPR032423">
    <property type="entry name" value="AAA_assoc_2"/>
</dbReference>
<comment type="caution">
    <text evidence="12">The sequence shown here is derived from an EMBL/GenBank/DDBJ whole genome shotgun (WGS) entry which is preliminary data.</text>
</comment>
<dbReference type="SUPFAM" id="SSF52540">
    <property type="entry name" value="P-loop containing nucleoside triphosphate hydrolases"/>
    <property type="match status" value="3"/>
</dbReference>
<dbReference type="SUPFAM" id="SSF46934">
    <property type="entry name" value="UBA-like"/>
    <property type="match status" value="1"/>
</dbReference>
<dbReference type="InterPro" id="IPR010935">
    <property type="entry name" value="SMC_hinge"/>
</dbReference>
<protein>
    <submittedName>
        <fullName evidence="12">Putative SMC protein</fullName>
    </submittedName>
</protein>
<dbReference type="Gene3D" id="3.40.50.300">
    <property type="entry name" value="P-loop containing nucleotide triphosphate hydrolases"/>
    <property type="match status" value="3"/>
</dbReference>
<dbReference type="GO" id="GO:0003677">
    <property type="term" value="F:DNA binding"/>
    <property type="evidence" value="ECO:0007669"/>
    <property type="project" value="InterPro"/>
</dbReference>
<evidence type="ECO:0000313" key="13">
    <source>
        <dbReference type="Proteomes" id="UP000623129"/>
    </source>
</evidence>
<organism evidence="12 13">
    <name type="scientific">Carex littledalei</name>
    <dbReference type="NCBI Taxonomy" id="544730"/>
    <lineage>
        <taxon>Eukaryota</taxon>
        <taxon>Viridiplantae</taxon>
        <taxon>Streptophyta</taxon>
        <taxon>Embryophyta</taxon>
        <taxon>Tracheophyta</taxon>
        <taxon>Spermatophyta</taxon>
        <taxon>Magnoliopsida</taxon>
        <taxon>Liliopsida</taxon>
        <taxon>Poales</taxon>
        <taxon>Cyperaceae</taxon>
        <taxon>Cyperoideae</taxon>
        <taxon>Cariceae</taxon>
        <taxon>Carex</taxon>
        <taxon>Carex subgen. Euthyceras</taxon>
    </lineage>
</organism>
<feature type="coiled-coil region" evidence="9">
    <location>
        <begin position="1055"/>
        <end position="1092"/>
    </location>
</feature>
<evidence type="ECO:0000256" key="8">
    <source>
        <dbReference type="ARBA" id="ARBA00023242"/>
    </source>
</evidence>
<evidence type="ECO:0000256" key="5">
    <source>
        <dbReference type="ARBA" id="ARBA00022741"/>
    </source>
</evidence>
<evidence type="ECO:0000259" key="11">
    <source>
        <dbReference type="PROSITE" id="PS50030"/>
    </source>
</evidence>
<feature type="compositionally biased region" description="Polar residues" evidence="10">
    <location>
        <begin position="1309"/>
        <end position="1319"/>
    </location>
</feature>
<dbReference type="Gene3D" id="1.10.8.10">
    <property type="entry name" value="DNA helicase RuvA subunit, C-terminal domain"/>
    <property type="match status" value="1"/>
</dbReference>
<dbReference type="OrthoDB" id="759496at2759"/>
<dbReference type="Gene3D" id="1.20.272.10">
    <property type="match status" value="1"/>
</dbReference>
<dbReference type="InterPro" id="IPR003959">
    <property type="entry name" value="ATPase_AAA_core"/>
</dbReference>
<evidence type="ECO:0000256" key="10">
    <source>
        <dbReference type="SAM" id="MobiDB-lite"/>
    </source>
</evidence>
<dbReference type="InterPro" id="IPR009060">
    <property type="entry name" value="UBA-like_sf"/>
</dbReference>
<keyword evidence="6" id="KW-0067">ATP-binding</keyword>
<dbReference type="GO" id="GO:0016887">
    <property type="term" value="F:ATP hydrolysis activity"/>
    <property type="evidence" value="ECO:0007669"/>
    <property type="project" value="InterPro"/>
</dbReference>
<dbReference type="GO" id="GO:0005634">
    <property type="term" value="C:nucleus"/>
    <property type="evidence" value="ECO:0007669"/>
    <property type="project" value="UniProtKB-SubCell"/>
</dbReference>
<dbReference type="Proteomes" id="UP000623129">
    <property type="component" value="Unassembled WGS sequence"/>
</dbReference>
<dbReference type="GO" id="GO:0006260">
    <property type="term" value="P:DNA replication"/>
    <property type="evidence" value="ECO:0007669"/>
    <property type="project" value="InterPro"/>
</dbReference>
<name>A0A833VI07_9POAL</name>
<dbReference type="InterPro" id="IPR027417">
    <property type="entry name" value="P-loop_NTPase"/>
</dbReference>
<dbReference type="InterPro" id="IPR008921">
    <property type="entry name" value="DNA_pol3_clamp-load_cplx_C"/>
</dbReference>
<evidence type="ECO:0000313" key="12">
    <source>
        <dbReference type="EMBL" id="KAF3327255.1"/>
    </source>
</evidence>
<sequence length="1748" mass="195447">MGEEAMEIDGTGEKRAELSPFSPGSARKRKPRLFIKEMVLRNFKSYAGEQRIGPFHKSFSAVVGPNGSGKSNVIDAMLFVFGKRAKQMRLNKVSELIHNSTNHQNLDSAGVSVHFQEIVDLDDGSYEAVPGSDFSITRVAFKDNSSKYYINNRASNFTEVTKKLKGKGVDLDNNRFLILQGEVEQISLMKPKAQGPHDEGFLEYLEDIIGTNQYVEKIDEAFNQLEGLNEKRSTAVQMVKLAEKEKDNLESVKDEAEAYMLKELLSLRWQEKATKLACDDAGKQVAQLQQNVDNMEATRNSEREKIKQHNNELKELQKLHDKYMKRQEDLEKDMSKCKEDCKVYEKKEVEHVEKEKHLKQKLKKLEDKIEKDTTKINDSTKEIEELSGLIPRLKEEIPKLEELLVKEEELLEEIKKSALDETEKLRGELAKVRLELEPWEKQLIEHKGKLDVAMGEKNLLEEKHHKARTEYINANEEMETINQKISSRNKEMLEKSSTIEKLKAEKEEYQGKEKEYLKEEELLIPREQEARQKVTEMKATQDSEKSQGSVLKAIIQAKDSKEIEGIYGRLGDLGAIDAKYDVAISTACGGLDYILVETTAAAQACVDLLRRRNLGIATFMILDKQKEHLHSMKERVQTPEGVPRLFDLVTVKNETFKLAFFAALGNTVVANNLDQATRIAYGGNREFRRVVTLDGALFEKSGTMSGGGGKPRGGKMGTSIKESVSPEAVSSAEHELEMLESKLRDLRQNANDARQRYQAAEAGCARVEIELDKCNKEVNSLSEQYTYKEKQINSLKVASEPKEDEINRLEELKTVIATETAEIQKLTKCSSKLKDKASELQHKIENAGGERLKNLKLKVAGIQSEIDKTNTDINRHNVKISTLEKLVTKLTKGVEDSKKERDKLAQSKEKEASQFKDIQEKAFAIQEKYHKTQEIMDEHKVVLDETKEKFNALKKTMNELRAAEVDAEFKLKDLQKQVEECKMKVKAFSKRLEDILTNLDKHMTQIQKDAVDPEKLEATLSDESLKEDCDLKRATEMVTLLQSQLKEMNPNLDAIGEYRKKAELYNERVKELNAATLERDELKKLYDGLKKKRLDEFMMGFNVISMKLKEMYQMITLGGDAELELVDSLDPFSEGVVFSVRPPKKSWKNIANLSGGEKTLSSLALVFALHHYKPTPLYVMDEIDAALDFKNVSIVGHYVKDRTKDAQFIIISFPGDVCLVLVPDLSSMEQLLSMGFSRDQATKALAATGGQSPDAAADWILSQTPSSSSPSSPTTSVIPNSQSTLSRFFSCHSQYTPSSSPSPSPSPSTKRFNQSEGTPSPSPKQPHLAPLSERMRPSTLDSILGQDHLLGPTSLLRSPSDKFLPSIILWGPPGSGKTSLARALAASLPSRPRLMPLSAVSSTVRDLREAIDSARRTRSTRATVLFIDEIHRFSRVQQDALLPAVEDGSVALLAATTENPSFHLSTPLLSRCRVLTLKPLSPNHVKSLLFRSVSDRDRGLCLTTGGAGVSVTDEAVDFLSVNCDGDARVALNALEVAASLAAKSATELSGGTFSVTLDHIKEAMQCKHLAYDRAGEEHYNLISALHKSMRGSDANASIYWLARMLEAGEQPLYIARRLVRFASEDVGLADPTALNQAVACYQACHFLGMPECDVCLAQCVAYLALAPKSVAVYRALKEAKRAVKESVGGNEGVPLHLRNAPTKLMDQLGYGKGYLYPPDHADSSAQTYLPPSLLGRKFLDWLPDGKTR</sequence>
<dbReference type="FunFam" id="3.40.50.300:FF:000585">
    <property type="entry name" value="Structural maintenance of chromosomes 4"/>
    <property type="match status" value="1"/>
</dbReference>
<dbReference type="Gene3D" id="3.30.70.1620">
    <property type="match status" value="1"/>
</dbReference>
<dbReference type="SMART" id="SM00968">
    <property type="entry name" value="SMC_hinge"/>
    <property type="match status" value="1"/>
</dbReference>
<proteinExistence type="inferred from homology"/>
<dbReference type="Gene3D" id="1.10.287.1490">
    <property type="match status" value="1"/>
</dbReference>
<dbReference type="Pfam" id="PF02463">
    <property type="entry name" value="SMC_N"/>
    <property type="match status" value="1"/>
</dbReference>
<comment type="function">
    <text evidence="1">May be involved in DNA replication and thus regulate cell proliferation.</text>
</comment>
<dbReference type="FunFam" id="1.20.1060.20:FF:000003">
    <property type="entry name" value="Structural maintenance of chromosomes 4"/>
    <property type="match status" value="1"/>
</dbReference>
<evidence type="ECO:0000256" key="3">
    <source>
        <dbReference type="ARBA" id="ARBA00006005"/>
    </source>
</evidence>
<dbReference type="GO" id="GO:0051321">
    <property type="term" value="P:meiotic cell cycle"/>
    <property type="evidence" value="ECO:0007669"/>
    <property type="project" value="UniProtKB-KW"/>
</dbReference>
<dbReference type="InterPro" id="IPR036277">
    <property type="entry name" value="SMC_hinge_sf"/>
</dbReference>
<comment type="similarity">
    <text evidence="4">Belongs to the AAA ATPase family. RarA/MGS1/WRNIP1 subfamily.</text>
</comment>
<dbReference type="Pfam" id="PF16193">
    <property type="entry name" value="AAA_assoc_2"/>
    <property type="match status" value="1"/>
</dbReference>
<dbReference type="FunFam" id="1.20.272.10:FF:000001">
    <property type="entry name" value="Putative AAA family ATPase"/>
    <property type="match status" value="1"/>
</dbReference>
<comment type="subcellular location">
    <subcellularLocation>
        <location evidence="2">Nucleus</location>
    </subcellularLocation>
</comment>
<feature type="coiled-coil region" evidence="9">
    <location>
        <begin position="729"/>
        <end position="872"/>
    </location>
</feature>